<feature type="domain" description="PilZ" evidence="1">
    <location>
        <begin position="86"/>
        <end position="196"/>
    </location>
</feature>
<reference evidence="2 3" key="1">
    <citation type="submission" date="2016-11" db="EMBL/GenBank/DDBJ databases">
        <authorList>
            <person name="Jaros S."/>
            <person name="Januszkiewicz K."/>
            <person name="Wedrychowicz H."/>
        </authorList>
    </citation>
    <scope>NUCLEOTIDE SEQUENCE [LARGE SCALE GENOMIC DNA]</scope>
    <source>
        <strain evidence="2 3">DSM 46144</strain>
    </source>
</reference>
<dbReference type="InterPro" id="IPR009875">
    <property type="entry name" value="PilZ_domain"/>
</dbReference>
<dbReference type="AlphaFoldDB" id="A0A1M7KZ13"/>
<accession>A0A1M7KZ13</accession>
<dbReference type="OrthoDB" id="5180875at2"/>
<evidence type="ECO:0000313" key="3">
    <source>
        <dbReference type="Proteomes" id="UP000184440"/>
    </source>
</evidence>
<name>A0A1M7KZ13_9ACTN</name>
<evidence type="ECO:0000259" key="1">
    <source>
        <dbReference type="Pfam" id="PF07238"/>
    </source>
</evidence>
<dbReference type="Proteomes" id="UP000184440">
    <property type="component" value="Unassembled WGS sequence"/>
</dbReference>
<protein>
    <submittedName>
        <fullName evidence="2">PilZ domain-containing protein</fullName>
    </submittedName>
</protein>
<sequence length="210" mass="22269">MTIPLPAGTQMILTGPAQAVELLSLAPAELGDQGEIPVLVMGSDVPPQRGMISIPTPFGVMRTIAALDAEQGVVTLKMAKIPPAWQRRDAHRMPLAVPIRGTTVSLPALAGAGAPSSNRPVRFNGTTIDISPGGLSANLTVESDGLRLPPGVRDVFLEIDPFGPQPVAATLRVVDVRSDRLRGEFEYLQPSDWLHLAKLARDAAELPPLE</sequence>
<organism evidence="2 3">
    <name type="scientific">Cryptosporangium aurantiacum</name>
    <dbReference type="NCBI Taxonomy" id="134849"/>
    <lineage>
        <taxon>Bacteria</taxon>
        <taxon>Bacillati</taxon>
        <taxon>Actinomycetota</taxon>
        <taxon>Actinomycetes</taxon>
        <taxon>Cryptosporangiales</taxon>
        <taxon>Cryptosporangiaceae</taxon>
        <taxon>Cryptosporangium</taxon>
    </lineage>
</organism>
<dbReference type="GO" id="GO:0035438">
    <property type="term" value="F:cyclic-di-GMP binding"/>
    <property type="evidence" value="ECO:0007669"/>
    <property type="project" value="InterPro"/>
</dbReference>
<evidence type="ECO:0000313" key="2">
    <source>
        <dbReference type="EMBL" id="SHM70867.1"/>
    </source>
</evidence>
<keyword evidence="3" id="KW-1185">Reference proteome</keyword>
<gene>
    <name evidence="2" type="ORF">SAMN05443668_1011304</name>
</gene>
<dbReference type="RefSeq" id="WP_073252367.1">
    <property type="nucleotide sequence ID" value="NZ_FRCS01000001.1"/>
</dbReference>
<proteinExistence type="predicted"/>
<dbReference type="Pfam" id="PF07238">
    <property type="entry name" value="PilZ"/>
    <property type="match status" value="1"/>
</dbReference>
<dbReference type="EMBL" id="FRCS01000001">
    <property type="protein sequence ID" value="SHM70867.1"/>
    <property type="molecule type" value="Genomic_DNA"/>
</dbReference>